<feature type="region of interest" description="Disordered" evidence="1">
    <location>
        <begin position="86"/>
        <end position="117"/>
    </location>
</feature>
<evidence type="ECO:0000313" key="3">
    <source>
        <dbReference type="Proteomes" id="UP001607303"/>
    </source>
</evidence>
<evidence type="ECO:0000256" key="1">
    <source>
        <dbReference type="SAM" id="MobiDB-lite"/>
    </source>
</evidence>
<reference evidence="2 3" key="1">
    <citation type="journal article" date="2024" name="Ann. Entomol. Soc. Am.">
        <title>Genomic analyses of the southern and eastern yellowjacket wasps (Hymenoptera: Vespidae) reveal evolutionary signatures of social life.</title>
        <authorList>
            <person name="Catto M.A."/>
            <person name="Caine P.B."/>
            <person name="Orr S.E."/>
            <person name="Hunt B.G."/>
            <person name="Goodisman M.A.D."/>
        </authorList>
    </citation>
    <scope>NUCLEOTIDE SEQUENCE [LARGE SCALE GENOMIC DNA]</scope>
    <source>
        <strain evidence="2">232</strain>
        <tissue evidence="2">Head and thorax</tissue>
    </source>
</reference>
<dbReference type="GO" id="GO:0005085">
    <property type="term" value="F:guanyl-nucleotide exchange factor activity"/>
    <property type="evidence" value="ECO:0007669"/>
    <property type="project" value="UniProtKB-ARBA"/>
</dbReference>
<proteinExistence type="predicted"/>
<accession>A0ABD2ALQ4</accession>
<dbReference type="Proteomes" id="UP001607303">
    <property type="component" value="Unassembled WGS sequence"/>
</dbReference>
<dbReference type="PANTHER" id="PTHR12296:SF30">
    <property type="entry name" value="DENN DOMAIN-CONTAINING PROTEIN CRAG"/>
    <property type="match status" value="1"/>
</dbReference>
<keyword evidence="3" id="KW-1185">Reference proteome</keyword>
<dbReference type="EMBL" id="JAYRBN010000116">
    <property type="protein sequence ID" value="KAL2721543.1"/>
    <property type="molecule type" value="Genomic_DNA"/>
</dbReference>
<gene>
    <name evidence="2" type="ORF">V1477_020363</name>
</gene>
<sequence length="587" mass="65757">MLRCWYRIVRSTESPLKSPVRTPVTENDPLGALINDETPVVSPSEENDSNCSTSTLTVLNNTVEERPGGPLLFRSNILPRSATFHQAVDESSTTVSGNLQRSETMPHSVAPPGEEREKERLEISSLWSQKDSVTSSLSSLGSSLKLSFGRYSASGLAFTKNKELILSNQLIESLNLSSYISPSGLAGKKSNEIILGGLNSLKSAATSVAKKFDEIKEAISATSTPVKLKERDQKLGCGVSHESLDSCIDGSLQDRNEVSARLSGDGALDVYLLYELGECLYPKGSRELEERAAIEFVLSSASRCHNCAAILYDEEIMAGWQPEDSNLNTVCQYCDKATVPLLTVTILDYRCKTNEKSSDPLMGALVELSDKPREQLEPITIPYLNPLVLRKELESVLSQEGDTCLTRHIFIEEHPIVYWNLIWYFERINLTSHLSDLWLHNDANKQLQSNSNSVSIRTMWDNERIHMGRLPMYLQWKLNATEDRTLMQTIISYVRCNDLTEPIKRVALERSKNQSEEEAPFSIYRDILFLAFIAVGGGNIHQGVFDKQYGSALERLTENEEHLLHKQDAPPSLMSLCCRHYFKQLIV</sequence>
<evidence type="ECO:0000313" key="2">
    <source>
        <dbReference type="EMBL" id="KAL2721543.1"/>
    </source>
</evidence>
<feature type="compositionally biased region" description="Polar residues" evidence="1">
    <location>
        <begin position="89"/>
        <end position="105"/>
    </location>
</feature>
<name>A0ABD2ALQ4_VESMC</name>
<dbReference type="InterPro" id="IPR051696">
    <property type="entry name" value="DENN_Domain_GEFs"/>
</dbReference>
<dbReference type="AlphaFoldDB" id="A0ABD2ALQ4"/>
<comment type="caution">
    <text evidence="2">The sequence shown here is derived from an EMBL/GenBank/DDBJ whole genome shotgun (WGS) entry which is preliminary data.</text>
</comment>
<dbReference type="PANTHER" id="PTHR12296">
    <property type="entry name" value="DENN DOMAIN-CONTAINING PROTEIN 4"/>
    <property type="match status" value="1"/>
</dbReference>
<protein>
    <submittedName>
        <fullName evidence="2">DENN domain-containing protein Crag isoform X1</fullName>
    </submittedName>
</protein>
<organism evidence="2 3">
    <name type="scientific">Vespula maculifrons</name>
    <name type="common">Eastern yellow jacket</name>
    <name type="synonym">Wasp</name>
    <dbReference type="NCBI Taxonomy" id="7453"/>
    <lineage>
        <taxon>Eukaryota</taxon>
        <taxon>Metazoa</taxon>
        <taxon>Ecdysozoa</taxon>
        <taxon>Arthropoda</taxon>
        <taxon>Hexapoda</taxon>
        <taxon>Insecta</taxon>
        <taxon>Pterygota</taxon>
        <taxon>Neoptera</taxon>
        <taxon>Endopterygota</taxon>
        <taxon>Hymenoptera</taxon>
        <taxon>Apocrita</taxon>
        <taxon>Aculeata</taxon>
        <taxon>Vespoidea</taxon>
        <taxon>Vespidae</taxon>
        <taxon>Vespinae</taxon>
        <taxon>Vespula</taxon>
    </lineage>
</organism>